<dbReference type="STRING" id="1123756.MGEO_16735"/>
<proteinExistence type="predicted"/>
<sequence>MIAFLVTGLGDEAFQHLPLMINRAPKVIHLKVDIHEHFVELRSPPVGSHALDPTFPDLTCKHRTKPMPPVSDRFVADVDTAFMKQVLDIA</sequence>
<organism evidence="1 2">
    <name type="scientific">Marivita geojedonensis</name>
    <dbReference type="NCBI Taxonomy" id="1123756"/>
    <lineage>
        <taxon>Bacteria</taxon>
        <taxon>Pseudomonadati</taxon>
        <taxon>Pseudomonadota</taxon>
        <taxon>Alphaproteobacteria</taxon>
        <taxon>Rhodobacterales</taxon>
        <taxon>Roseobacteraceae</taxon>
        <taxon>Marivita</taxon>
    </lineage>
</organism>
<evidence type="ECO:0000313" key="2">
    <source>
        <dbReference type="Proteomes" id="UP000193926"/>
    </source>
</evidence>
<reference evidence="1 2" key="1">
    <citation type="submission" date="2014-03" db="EMBL/GenBank/DDBJ databases">
        <title>The draft genome sequence of Marivita geojedonensis KCTC 23882.</title>
        <authorList>
            <person name="Lai Q."/>
            <person name="Shao Z."/>
        </authorList>
    </citation>
    <scope>NUCLEOTIDE SEQUENCE [LARGE SCALE GENOMIC DNA]</scope>
    <source>
        <strain evidence="1 2">DPG-138</strain>
    </source>
</reference>
<dbReference type="EMBL" id="JFKC01000022">
    <property type="protein sequence ID" value="OSQ46755.1"/>
    <property type="molecule type" value="Genomic_DNA"/>
</dbReference>
<keyword evidence="2" id="KW-1185">Reference proteome</keyword>
<comment type="caution">
    <text evidence="1">The sequence shown here is derived from an EMBL/GenBank/DDBJ whole genome shotgun (WGS) entry which is preliminary data.</text>
</comment>
<evidence type="ECO:0000313" key="1">
    <source>
        <dbReference type="EMBL" id="OSQ46755.1"/>
    </source>
</evidence>
<gene>
    <name evidence="1" type="ORF">MGEO_16735</name>
</gene>
<protein>
    <submittedName>
        <fullName evidence="1">Uncharacterized protein</fullName>
    </submittedName>
</protein>
<dbReference type="Proteomes" id="UP000193926">
    <property type="component" value="Unassembled WGS sequence"/>
</dbReference>
<name>A0A1X4NHA5_9RHOB</name>
<dbReference type="AlphaFoldDB" id="A0A1X4NHA5"/>
<accession>A0A1X4NHA5</accession>